<reference evidence="5 6" key="1">
    <citation type="journal article" date="2007" name="Science">
        <title>Sea anemone genome reveals ancestral eumetazoan gene repertoire and genomic organization.</title>
        <authorList>
            <person name="Putnam N.H."/>
            <person name="Srivastava M."/>
            <person name="Hellsten U."/>
            <person name="Dirks B."/>
            <person name="Chapman J."/>
            <person name="Salamov A."/>
            <person name="Terry A."/>
            <person name="Shapiro H."/>
            <person name="Lindquist E."/>
            <person name="Kapitonov V.V."/>
            <person name="Jurka J."/>
            <person name="Genikhovich G."/>
            <person name="Grigoriev I.V."/>
            <person name="Lucas S.M."/>
            <person name="Steele R.E."/>
            <person name="Finnerty J.R."/>
            <person name="Technau U."/>
            <person name="Martindale M.Q."/>
            <person name="Rokhsar D.S."/>
        </authorList>
    </citation>
    <scope>NUCLEOTIDE SEQUENCE [LARGE SCALE GENOMIC DNA]</scope>
    <source>
        <strain evidence="6">CH2 X CH6</strain>
    </source>
</reference>
<organism evidence="5 6">
    <name type="scientific">Nematostella vectensis</name>
    <name type="common">Starlet sea anemone</name>
    <dbReference type="NCBI Taxonomy" id="45351"/>
    <lineage>
        <taxon>Eukaryota</taxon>
        <taxon>Metazoa</taxon>
        <taxon>Cnidaria</taxon>
        <taxon>Anthozoa</taxon>
        <taxon>Hexacorallia</taxon>
        <taxon>Actiniaria</taxon>
        <taxon>Edwardsiidae</taxon>
        <taxon>Nematostella</taxon>
    </lineage>
</organism>
<dbReference type="SMART" id="SM00308">
    <property type="entry name" value="LH2"/>
    <property type="match status" value="1"/>
</dbReference>
<feature type="signal peptide" evidence="3">
    <location>
        <begin position="1"/>
        <end position="22"/>
    </location>
</feature>
<feature type="compositionally biased region" description="Low complexity" evidence="2">
    <location>
        <begin position="243"/>
        <end position="267"/>
    </location>
</feature>
<dbReference type="Proteomes" id="UP000001593">
    <property type="component" value="Unassembled WGS sequence"/>
</dbReference>
<evidence type="ECO:0000256" key="1">
    <source>
        <dbReference type="PROSITE-ProRule" id="PRU00152"/>
    </source>
</evidence>
<feature type="domain" description="PLAT" evidence="4">
    <location>
        <begin position="32"/>
        <end position="147"/>
    </location>
</feature>
<evidence type="ECO:0000256" key="3">
    <source>
        <dbReference type="SAM" id="SignalP"/>
    </source>
</evidence>
<dbReference type="InterPro" id="IPR052970">
    <property type="entry name" value="Inner_ear_hair_cell_LOXHD"/>
</dbReference>
<dbReference type="Pfam" id="PF01477">
    <property type="entry name" value="PLAT"/>
    <property type="match status" value="1"/>
</dbReference>
<feature type="chain" id="PRO_5002711772" description="PLAT domain-containing protein" evidence="3">
    <location>
        <begin position="23"/>
        <end position="291"/>
    </location>
</feature>
<dbReference type="InterPro" id="IPR001024">
    <property type="entry name" value="PLAT/LH2_dom"/>
</dbReference>
<keyword evidence="3" id="KW-0732">Signal</keyword>
<gene>
    <name evidence="5" type="ORF">NEMVEDRAFT_v1g243173</name>
</gene>
<evidence type="ECO:0000313" key="6">
    <source>
        <dbReference type="Proteomes" id="UP000001593"/>
    </source>
</evidence>
<evidence type="ECO:0000259" key="4">
    <source>
        <dbReference type="PROSITE" id="PS50095"/>
    </source>
</evidence>
<evidence type="ECO:0000256" key="2">
    <source>
        <dbReference type="SAM" id="MobiDB-lite"/>
    </source>
</evidence>
<dbReference type="PANTHER" id="PTHR45901">
    <property type="entry name" value="PROTEIN CBG12474"/>
    <property type="match status" value="1"/>
</dbReference>
<dbReference type="STRING" id="45351.A7S6B6"/>
<dbReference type="HOGENOM" id="CLU_957451_0_0_1"/>
<dbReference type="eggNOG" id="KOG3599">
    <property type="taxonomic scope" value="Eukaryota"/>
</dbReference>
<proteinExistence type="predicted"/>
<dbReference type="AlphaFoldDB" id="A7S6B6"/>
<keyword evidence="6" id="KW-1185">Reference proteome</keyword>
<evidence type="ECO:0000313" key="5">
    <source>
        <dbReference type="EMBL" id="EDO40722.1"/>
    </source>
</evidence>
<dbReference type="PROSITE" id="PS50095">
    <property type="entry name" value="PLAT"/>
    <property type="match status" value="1"/>
</dbReference>
<dbReference type="SUPFAM" id="SSF49723">
    <property type="entry name" value="Lipase/lipooxygenase domain (PLAT/LH2 domain)"/>
    <property type="match status" value="1"/>
</dbReference>
<feature type="region of interest" description="Disordered" evidence="2">
    <location>
        <begin position="147"/>
        <end position="272"/>
    </location>
</feature>
<feature type="compositionally biased region" description="Low complexity" evidence="2">
    <location>
        <begin position="154"/>
        <end position="235"/>
    </location>
</feature>
<dbReference type="EMBL" id="DS469587">
    <property type="protein sequence ID" value="EDO40722.1"/>
    <property type="molecule type" value="Genomic_DNA"/>
</dbReference>
<name>A7S6B6_NEMVE</name>
<dbReference type="InParanoid" id="A7S6B6"/>
<dbReference type="Gene3D" id="2.60.60.20">
    <property type="entry name" value="PLAT/LH2 domain"/>
    <property type="match status" value="1"/>
</dbReference>
<dbReference type="OMA" id="NGHNEAT"/>
<comment type="caution">
    <text evidence="1">Lacks conserved residue(s) required for the propagation of feature annotation.</text>
</comment>
<sequence length="291" mass="30214">MVGGRLLVTLSLGLVFIVVCQGQDPPAFQGRKDWTLSIKTGARWYAGTNANIFVKLFGTKGETSRKALNNGDKDAFSRGKLSTFKVKARDIGELQRVTVINDNSGPAPGWFLKKFTVTDPAGNQFDFKASEWLASDSKLKRVFSNPTKKMVSQPAPAVAAPTTSSATETTPAPTTAPPTTNAPTANAPTTNAPTTNAPATNAPATNAPATNAPTTSAPSTNAPATNAPSTNAPATKAPPTPGATPGATSAKAPATTPSAATQPPTTNGNISRSKRVCTYHFVRLEKYDSKS</sequence>
<accession>A7S6B6</accession>
<protein>
    <recommendedName>
        <fullName evidence="4">PLAT domain-containing protein</fullName>
    </recommendedName>
</protein>
<dbReference type="PANTHER" id="PTHR45901:SF3">
    <property type="entry name" value="LIPOXYGENASE HOMOLOGY DOMAIN-CONTAINING PROTEIN 1"/>
    <property type="match status" value="1"/>
</dbReference>
<dbReference type="InterPro" id="IPR036392">
    <property type="entry name" value="PLAT/LH2_dom_sf"/>
</dbReference>